<dbReference type="PROSITE" id="PS50234">
    <property type="entry name" value="VWFA"/>
    <property type="match status" value="1"/>
</dbReference>
<accession>C6XC38</accession>
<organism evidence="3 4">
    <name type="scientific">Methylovorus glucosotrophus (strain SIP3-4)</name>
    <dbReference type="NCBI Taxonomy" id="582744"/>
    <lineage>
        <taxon>Bacteria</taxon>
        <taxon>Pseudomonadati</taxon>
        <taxon>Pseudomonadota</taxon>
        <taxon>Betaproteobacteria</taxon>
        <taxon>Nitrosomonadales</taxon>
        <taxon>Methylophilaceae</taxon>
        <taxon>Methylovorus</taxon>
    </lineage>
</organism>
<dbReference type="Pfam" id="PF13519">
    <property type="entry name" value="VWA_2"/>
    <property type="match status" value="1"/>
</dbReference>
<dbReference type="SUPFAM" id="SSF53300">
    <property type="entry name" value="vWA-like"/>
    <property type="match status" value="1"/>
</dbReference>
<dbReference type="SMART" id="SM00327">
    <property type="entry name" value="VWA"/>
    <property type="match status" value="1"/>
</dbReference>
<keyword evidence="1" id="KW-0472">Membrane</keyword>
<keyword evidence="4" id="KW-1185">Reference proteome</keyword>
<dbReference type="Gene3D" id="3.40.50.410">
    <property type="entry name" value="von Willebrand factor, type A domain"/>
    <property type="match status" value="1"/>
</dbReference>
<dbReference type="Proteomes" id="UP000002743">
    <property type="component" value="Chromosome"/>
</dbReference>
<dbReference type="AlphaFoldDB" id="C6XC38"/>
<reference evidence="4" key="1">
    <citation type="submission" date="2009-07" db="EMBL/GenBank/DDBJ databases">
        <title>Complete sequence of chromosome of Methylovorus sp. SIP3-4.</title>
        <authorList>
            <person name="Lucas S."/>
            <person name="Copeland A."/>
            <person name="Lapidus A."/>
            <person name="Glavina del Rio T."/>
            <person name="Tice H."/>
            <person name="Bruce D."/>
            <person name="Goodwin L."/>
            <person name="Pitluck S."/>
            <person name="Clum A."/>
            <person name="Larimer F."/>
            <person name="Land M."/>
            <person name="Hauser L."/>
            <person name="Kyrpides N."/>
            <person name="Mikhailova N."/>
            <person name="Kayluzhnaya M."/>
            <person name="Chistoserdova L."/>
        </authorList>
    </citation>
    <scope>NUCLEOTIDE SEQUENCE [LARGE SCALE GENOMIC DNA]</scope>
    <source>
        <strain evidence="4">SIP3-4</strain>
    </source>
</reference>
<dbReference type="InterPro" id="IPR002035">
    <property type="entry name" value="VWF_A"/>
</dbReference>
<dbReference type="STRING" id="582744.Msip34_0865"/>
<feature type="transmembrane region" description="Helical" evidence="1">
    <location>
        <begin position="296"/>
        <end position="316"/>
    </location>
</feature>
<dbReference type="eggNOG" id="COG2304">
    <property type="taxonomic scope" value="Bacteria"/>
</dbReference>
<evidence type="ECO:0000256" key="1">
    <source>
        <dbReference type="SAM" id="Phobius"/>
    </source>
</evidence>
<evidence type="ECO:0000259" key="2">
    <source>
        <dbReference type="PROSITE" id="PS50234"/>
    </source>
</evidence>
<sequence precursor="true">MWRTELLKRFGHYLWHRRDAAMLATAFVLVLAAAFKPTVPIPRNIYSYVFVVDISQSMNVKGMYWHGKEVSRLDYTKSMLHDIIGRLPCGSRVSISLFAGVSVAALYTPIEVCANYSAIQDTIDHMEWRMAWSGNSRLRDSTESLSRLLRAMPEASQVVFFTDGEEAPKLHAFNTRDLSTFQGGGWLMVGIGSMDPHPIPKMDESNKVIGYWSAENFTMQPGIAQISQQNFGNRDDNVAPSENDRYASRLDEEYLMQLSKEIHATYVRGDSLQAVRSAMSELKPSRRDFSPMQIDWILATLAGIAIIGAYTPQRLVHLFKRLRAARAERRQRAAGSADVRS</sequence>
<dbReference type="OrthoDB" id="8532766at2"/>
<reference evidence="3 4" key="2">
    <citation type="journal article" date="2011" name="J. Bacteriol.">
        <title>Genomes of three methylotrophs from a single niche uncover genetic and metabolic divergence of Methylophilaceae.</title>
        <authorList>
            <person name="Lapidus A."/>
            <person name="Clum A."/>
            <person name="Labutti K."/>
            <person name="Kaluzhnaya M.G."/>
            <person name="Lim S."/>
            <person name="Beck D.A."/>
            <person name="Glavina Del Rio T."/>
            <person name="Nolan M."/>
            <person name="Mavromatis K."/>
            <person name="Huntemann M."/>
            <person name="Lucas S."/>
            <person name="Lidstrom M.E."/>
            <person name="Ivanova N."/>
            <person name="Chistoserdova L."/>
        </authorList>
    </citation>
    <scope>NUCLEOTIDE SEQUENCE [LARGE SCALE GENOMIC DNA]</scope>
    <source>
        <strain evidence="3 4">SIP3-4</strain>
    </source>
</reference>
<gene>
    <name evidence="3" type="ordered locus">Msip34_0865</name>
</gene>
<evidence type="ECO:0000313" key="4">
    <source>
        <dbReference type="Proteomes" id="UP000002743"/>
    </source>
</evidence>
<dbReference type="KEGG" id="mei:Msip34_0865"/>
<proteinExistence type="predicted"/>
<dbReference type="RefSeq" id="WP_013441694.1">
    <property type="nucleotide sequence ID" value="NC_012969.1"/>
</dbReference>
<name>C6XC38_METGS</name>
<keyword evidence="1" id="KW-1133">Transmembrane helix</keyword>
<feature type="domain" description="VWFA" evidence="2">
    <location>
        <begin position="47"/>
        <end position="193"/>
    </location>
</feature>
<protein>
    <submittedName>
        <fullName evidence="3">von Willebrand factor type A</fullName>
    </submittedName>
</protein>
<dbReference type="EMBL" id="CP001674">
    <property type="protein sequence ID" value="ACT50113.1"/>
    <property type="molecule type" value="Genomic_DNA"/>
</dbReference>
<dbReference type="InterPro" id="IPR036465">
    <property type="entry name" value="vWFA_dom_sf"/>
</dbReference>
<keyword evidence="1" id="KW-0812">Transmembrane</keyword>
<evidence type="ECO:0000313" key="3">
    <source>
        <dbReference type="EMBL" id="ACT50113.1"/>
    </source>
</evidence>
<dbReference type="HOGENOM" id="CLU_064961_0_0_4"/>